<keyword evidence="3" id="KW-1185">Reference proteome</keyword>
<evidence type="ECO:0000313" key="3">
    <source>
        <dbReference type="Proteomes" id="UP001174909"/>
    </source>
</evidence>
<evidence type="ECO:0000256" key="1">
    <source>
        <dbReference type="SAM" id="MobiDB-lite"/>
    </source>
</evidence>
<gene>
    <name evidence="2" type="ORF">GBAR_LOCUS2261</name>
</gene>
<evidence type="ECO:0000313" key="2">
    <source>
        <dbReference type="EMBL" id="CAI7997846.1"/>
    </source>
</evidence>
<sequence length="69" mass="7384">RQDLLRASFAAPSTRWRCSSLAFAALRSPPDGCRRHAAAAGQSGPPVEGVSVAEQGSTGYLQFEPARRR</sequence>
<dbReference type="AlphaFoldDB" id="A0AA35W6L0"/>
<protein>
    <submittedName>
        <fullName evidence="2">Uncharacterized protein</fullName>
    </submittedName>
</protein>
<reference evidence="2" key="1">
    <citation type="submission" date="2023-03" db="EMBL/GenBank/DDBJ databases">
        <authorList>
            <person name="Steffen K."/>
            <person name="Cardenas P."/>
        </authorList>
    </citation>
    <scope>NUCLEOTIDE SEQUENCE</scope>
</reference>
<dbReference type="Proteomes" id="UP001174909">
    <property type="component" value="Unassembled WGS sequence"/>
</dbReference>
<organism evidence="2 3">
    <name type="scientific">Geodia barretti</name>
    <name type="common">Barrett's horny sponge</name>
    <dbReference type="NCBI Taxonomy" id="519541"/>
    <lineage>
        <taxon>Eukaryota</taxon>
        <taxon>Metazoa</taxon>
        <taxon>Porifera</taxon>
        <taxon>Demospongiae</taxon>
        <taxon>Heteroscleromorpha</taxon>
        <taxon>Tetractinellida</taxon>
        <taxon>Astrophorina</taxon>
        <taxon>Geodiidae</taxon>
        <taxon>Geodia</taxon>
    </lineage>
</organism>
<feature type="non-terminal residue" evidence="2">
    <location>
        <position position="1"/>
    </location>
</feature>
<name>A0AA35W6L0_GEOBA</name>
<feature type="non-terminal residue" evidence="2">
    <location>
        <position position="69"/>
    </location>
</feature>
<feature type="region of interest" description="Disordered" evidence="1">
    <location>
        <begin position="36"/>
        <end position="69"/>
    </location>
</feature>
<accession>A0AA35W6L0</accession>
<dbReference type="EMBL" id="CASHTH010000330">
    <property type="protein sequence ID" value="CAI7997846.1"/>
    <property type="molecule type" value="Genomic_DNA"/>
</dbReference>
<proteinExistence type="predicted"/>
<comment type="caution">
    <text evidence="2">The sequence shown here is derived from an EMBL/GenBank/DDBJ whole genome shotgun (WGS) entry which is preliminary data.</text>
</comment>